<dbReference type="Pfam" id="PF01872">
    <property type="entry name" value="RibD_C"/>
    <property type="match status" value="1"/>
</dbReference>
<evidence type="ECO:0000313" key="5">
    <source>
        <dbReference type="EMBL" id="MPN18549.1"/>
    </source>
</evidence>
<dbReference type="InterPro" id="IPR011549">
    <property type="entry name" value="RibD_C"/>
</dbReference>
<dbReference type="InterPro" id="IPR002734">
    <property type="entry name" value="RibDG_C"/>
</dbReference>
<dbReference type="InterPro" id="IPR050765">
    <property type="entry name" value="Riboflavin_Biosynth_HTPR"/>
</dbReference>
<proteinExistence type="predicted"/>
<keyword evidence="2" id="KW-0521">NADP</keyword>
<reference evidence="5" key="1">
    <citation type="submission" date="2019-08" db="EMBL/GenBank/DDBJ databases">
        <authorList>
            <person name="Kucharzyk K."/>
            <person name="Murdoch R.W."/>
            <person name="Higgins S."/>
            <person name="Loffler F."/>
        </authorList>
    </citation>
    <scope>NUCLEOTIDE SEQUENCE</scope>
</reference>
<keyword evidence="3" id="KW-0560">Oxidoreductase</keyword>
<feature type="domain" description="Bacterial bifunctional deaminase-reductase C-terminal" evidence="4">
    <location>
        <begin position="3"/>
        <end position="199"/>
    </location>
</feature>
<dbReference type="AlphaFoldDB" id="A0A645FY48"/>
<dbReference type="UniPathway" id="UPA00275"/>
<dbReference type="GO" id="GO:0009231">
    <property type="term" value="P:riboflavin biosynthetic process"/>
    <property type="evidence" value="ECO:0007669"/>
    <property type="project" value="UniProtKB-UniPathway"/>
</dbReference>
<dbReference type="PANTHER" id="PTHR38011">
    <property type="entry name" value="DIHYDROFOLATE REDUCTASE FAMILY PROTEIN (AFU_ORTHOLOGUE AFUA_8G06820)"/>
    <property type="match status" value="1"/>
</dbReference>
<comment type="caution">
    <text evidence="5">The sequence shown here is derived from an EMBL/GenBank/DDBJ whole genome shotgun (WGS) entry which is preliminary data.</text>
</comment>
<name>A0A645FY48_9ZZZZ</name>
<organism evidence="5">
    <name type="scientific">bioreactor metagenome</name>
    <dbReference type="NCBI Taxonomy" id="1076179"/>
    <lineage>
        <taxon>unclassified sequences</taxon>
        <taxon>metagenomes</taxon>
        <taxon>ecological metagenomes</taxon>
    </lineage>
</organism>
<evidence type="ECO:0000256" key="2">
    <source>
        <dbReference type="ARBA" id="ARBA00022857"/>
    </source>
</evidence>
<comment type="pathway">
    <text evidence="1">Cofactor biosynthesis; riboflavin biosynthesis.</text>
</comment>
<dbReference type="PANTHER" id="PTHR38011:SF7">
    <property type="entry name" value="2,5-DIAMINO-6-RIBOSYLAMINO-4(3H)-PYRIMIDINONE 5'-PHOSPHATE REDUCTASE"/>
    <property type="match status" value="1"/>
</dbReference>
<dbReference type="Gene3D" id="3.40.430.10">
    <property type="entry name" value="Dihydrofolate Reductase, subunit A"/>
    <property type="match status" value="1"/>
</dbReference>
<dbReference type="GO" id="GO:0050661">
    <property type="term" value="F:NADP binding"/>
    <property type="evidence" value="ECO:0007669"/>
    <property type="project" value="InterPro"/>
</dbReference>
<dbReference type="EMBL" id="VSSQ01065906">
    <property type="protein sequence ID" value="MPN18549.1"/>
    <property type="molecule type" value="Genomic_DNA"/>
</dbReference>
<dbReference type="InterPro" id="IPR024072">
    <property type="entry name" value="DHFR-like_dom_sf"/>
</dbReference>
<evidence type="ECO:0000256" key="3">
    <source>
        <dbReference type="ARBA" id="ARBA00023002"/>
    </source>
</evidence>
<sequence>MRPFVHVNCAMSADGKIAGPDRKQMRISSEEDIARVRDLRREYDSILVGVGTVISDNPHLTVKGLGYDDNPVRVVIDPHGRTPDDALVLDERAPTVMVTSSSCDREWDAEEIVRAGDPLDLNVMLEALDEIGIDSVLVEGGGETIARFFKAGLVDKYTVFVGPWVIGGKTSPTPADGDDPIMKKMTLESAEILGNGVLLTFTL</sequence>
<accession>A0A645FY48</accession>
<evidence type="ECO:0000256" key="1">
    <source>
        <dbReference type="ARBA" id="ARBA00005104"/>
    </source>
</evidence>
<dbReference type="GO" id="GO:0008703">
    <property type="term" value="F:5-amino-6-(5-phosphoribosylamino)uracil reductase activity"/>
    <property type="evidence" value="ECO:0007669"/>
    <property type="project" value="InterPro"/>
</dbReference>
<dbReference type="SUPFAM" id="SSF53597">
    <property type="entry name" value="Dihydrofolate reductase-like"/>
    <property type="match status" value="1"/>
</dbReference>
<protein>
    <submittedName>
        <fullName evidence="5">Riboflavin biosynthesis protein RibD</fullName>
    </submittedName>
</protein>
<evidence type="ECO:0000259" key="4">
    <source>
        <dbReference type="Pfam" id="PF01872"/>
    </source>
</evidence>
<dbReference type="NCBIfam" id="TIGR00227">
    <property type="entry name" value="ribD_Cterm"/>
    <property type="match status" value="1"/>
</dbReference>
<gene>
    <name evidence="5" type="primary">ribD_26</name>
    <name evidence="5" type="ORF">SDC9_165909</name>
</gene>